<feature type="transmembrane region" description="Helical" evidence="1">
    <location>
        <begin position="124"/>
        <end position="143"/>
    </location>
</feature>
<keyword evidence="4" id="KW-1185">Reference proteome</keyword>
<evidence type="ECO:0000313" key="4">
    <source>
        <dbReference type="Proteomes" id="UP000308652"/>
    </source>
</evidence>
<dbReference type="Pfam" id="PF20151">
    <property type="entry name" value="DUF6533"/>
    <property type="match status" value="1"/>
</dbReference>
<dbReference type="EMBL" id="ML213598">
    <property type="protein sequence ID" value="TFK39686.1"/>
    <property type="molecule type" value="Genomic_DNA"/>
</dbReference>
<evidence type="ECO:0000313" key="3">
    <source>
        <dbReference type="EMBL" id="TFK39686.1"/>
    </source>
</evidence>
<feature type="transmembrane region" description="Helical" evidence="1">
    <location>
        <begin position="180"/>
        <end position="203"/>
    </location>
</feature>
<keyword evidence="1" id="KW-0472">Membrane</keyword>
<feature type="non-terminal residue" evidence="3">
    <location>
        <position position="263"/>
    </location>
</feature>
<dbReference type="InterPro" id="IPR045340">
    <property type="entry name" value="DUF6533"/>
</dbReference>
<feature type="transmembrane region" description="Helical" evidence="1">
    <location>
        <begin position="91"/>
        <end position="112"/>
    </location>
</feature>
<sequence length="263" mass="29707">MPSRHVLINVNSFQETFATIQAVRYSLVAAYCLQIYEWFASLHDELILIHNGAWSSVRVAYILCRYYPLTYWAALMWAYVFDHDPIFCSGVVRPVHALLSPFQFLSQAIMLMRTYAFSGRSHKVFIILSTAYVFLVGVDIWLFCTDVFPPSEEKFGPYLALVEGTGCFPDYSADLMGIRIGLAMLAAMLMDLLSLIIVLIFCFRRQNGRTPLGRYFLKQGLSSFALLTAVNIIGMCLYFQSHSPSSGIGLPFILVISNLLACR</sequence>
<dbReference type="Proteomes" id="UP000308652">
    <property type="component" value="Unassembled WGS sequence"/>
</dbReference>
<keyword evidence="1" id="KW-1133">Transmembrane helix</keyword>
<reference evidence="3 4" key="1">
    <citation type="journal article" date="2019" name="Nat. Ecol. Evol.">
        <title>Megaphylogeny resolves global patterns of mushroom evolution.</title>
        <authorList>
            <person name="Varga T."/>
            <person name="Krizsan K."/>
            <person name="Foldi C."/>
            <person name="Dima B."/>
            <person name="Sanchez-Garcia M."/>
            <person name="Sanchez-Ramirez S."/>
            <person name="Szollosi G.J."/>
            <person name="Szarkandi J.G."/>
            <person name="Papp V."/>
            <person name="Albert L."/>
            <person name="Andreopoulos W."/>
            <person name="Angelini C."/>
            <person name="Antonin V."/>
            <person name="Barry K.W."/>
            <person name="Bougher N.L."/>
            <person name="Buchanan P."/>
            <person name="Buyck B."/>
            <person name="Bense V."/>
            <person name="Catcheside P."/>
            <person name="Chovatia M."/>
            <person name="Cooper J."/>
            <person name="Damon W."/>
            <person name="Desjardin D."/>
            <person name="Finy P."/>
            <person name="Geml J."/>
            <person name="Haridas S."/>
            <person name="Hughes K."/>
            <person name="Justo A."/>
            <person name="Karasinski D."/>
            <person name="Kautmanova I."/>
            <person name="Kiss B."/>
            <person name="Kocsube S."/>
            <person name="Kotiranta H."/>
            <person name="LaButti K.M."/>
            <person name="Lechner B.E."/>
            <person name="Liimatainen K."/>
            <person name="Lipzen A."/>
            <person name="Lukacs Z."/>
            <person name="Mihaltcheva S."/>
            <person name="Morgado L.N."/>
            <person name="Niskanen T."/>
            <person name="Noordeloos M.E."/>
            <person name="Ohm R.A."/>
            <person name="Ortiz-Santana B."/>
            <person name="Ovrebo C."/>
            <person name="Racz N."/>
            <person name="Riley R."/>
            <person name="Savchenko A."/>
            <person name="Shiryaev A."/>
            <person name="Soop K."/>
            <person name="Spirin V."/>
            <person name="Szebenyi C."/>
            <person name="Tomsovsky M."/>
            <person name="Tulloss R.E."/>
            <person name="Uehling J."/>
            <person name="Grigoriev I.V."/>
            <person name="Vagvolgyi C."/>
            <person name="Papp T."/>
            <person name="Martin F.M."/>
            <person name="Miettinen O."/>
            <person name="Hibbett D.S."/>
            <person name="Nagy L.G."/>
        </authorList>
    </citation>
    <scope>NUCLEOTIDE SEQUENCE [LARGE SCALE GENOMIC DNA]</scope>
    <source>
        <strain evidence="3 4">CBS 166.37</strain>
    </source>
</reference>
<dbReference type="OrthoDB" id="3251775at2759"/>
<protein>
    <recommendedName>
        <fullName evidence="2">DUF6533 domain-containing protein</fullName>
    </recommendedName>
</protein>
<feature type="domain" description="DUF6533" evidence="2">
    <location>
        <begin position="25"/>
        <end position="69"/>
    </location>
</feature>
<keyword evidence="1" id="KW-0812">Transmembrane</keyword>
<gene>
    <name evidence="3" type="ORF">BDQ12DRAFT_711808</name>
</gene>
<feature type="transmembrane region" description="Helical" evidence="1">
    <location>
        <begin position="59"/>
        <end position="79"/>
    </location>
</feature>
<accession>A0A5C3M5M5</accession>
<proteinExistence type="predicted"/>
<organism evidence="3 4">
    <name type="scientific">Crucibulum laeve</name>
    <dbReference type="NCBI Taxonomy" id="68775"/>
    <lineage>
        <taxon>Eukaryota</taxon>
        <taxon>Fungi</taxon>
        <taxon>Dikarya</taxon>
        <taxon>Basidiomycota</taxon>
        <taxon>Agaricomycotina</taxon>
        <taxon>Agaricomycetes</taxon>
        <taxon>Agaricomycetidae</taxon>
        <taxon>Agaricales</taxon>
        <taxon>Agaricineae</taxon>
        <taxon>Nidulariaceae</taxon>
        <taxon>Crucibulum</taxon>
    </lineage>
</organism>
<evidence type="ECO:0000256" key="1">
    <source>
        <dbReference type="SAM" id="Phobius"/>
    </source>
</evidence>
<evidence type="ECO:0000259" key="2">
    <source>
        <dbReference type="Pfam" id="PF20151"/>
    </source>
</evidence>
<name>A0A5C3M5M5_9AGAR</name>
<feature type="transmembrane region" description="Helical" evidence="1">
    <location>
        <begin position="215"/>
        <end position="240"/>
    </location>
</feature>
<dbReference type="AlphaFoldDB" id="A0A5C3M5M5"/>